<reference evidence="1" key="1">
    <citation type="submission" date="2019-04" db="EMBL/GenBank/DDBJ databases">
        <title>Microbes associate with the intestines of laboratory mice.</title>
        <authorList>
            <person name="Navarre W."/>
            <person name="Wong E."/>
            <person name="Huang K."/>
            <person name="Tropini C."/>
            <person name="Ng K."/>
            <person name="Yu B."/>
        </authorList>
    </citation>
    <scope>NUCLEOTIDE SEQUENCE</scope>
    <source>
        <strain evidence="1">NM73_A23</strain>
    </source>
</reference>
<evidence type="ECO:0000313" key="1">
    <source>
        <dbReference type="EMBL" id="TGX82807.1"/>
    </source>
</evidence>
<gene>
    <name evidence="1" type="ORF">E5358_05575</name>
</gene>
<proteinExistence type="predicted"/>
<sequence length="162" mass="17493">MANSAKNTANVVANNVVVTKSETANAQKGTTLRVVETREMWAVVFDHTATLLAMAVKGEAFGKDENEGFAFGKTTDKNGKPQKLATKLQPNIRPYSYSLLAGFASRKGYKHAKGTDLANLDLEEVAKTVFLNLHPSGDFDKLVGKAEPKQAKTLIEAVIAKL</sequence>
<keyword evidence="2" id="KW-1185">Reference proteome</keyword>
<dbReference type="Proteomes" id="UP000308886">
    <property type="component" value="Unassembled WGS sequence"/>
</dbReference>
<protein>
    <submittedName>
        <fullName evidence="1">Uncharacterized protein</fullName>
    </submittedName>
</protein>
<evidence type="ECO:0000313" key="2">
    <source>
        <dbReference type="Proteomes" id="UP000308886"/>
    </source>
</evidence>
<accession>A0AC61QRM7</accession>
<dbReference type="EMBL" id="SRZC01000007">
    <property type="protein sequence ID" value="TGX82807.1"/>
    <property type="molecule type" value="Genomic_DNA"/>
</dbReference>
<comment type="caution">
    <text evidence="1">The sequence shown here is derived from an EMBL/GenBank/DDBJ whole genome shotgun (WGS) entry which is preliminary data.</text>
</comment>
<organism evidence="1 2">
    <name type="scientific">Palleniella muris</name>
    <dbReference type="NCBI Taxonomy" id="3038145"/>
    <lineage>
        <taxon>Bacteria</taxon>
        <taxon>Pseudomonadati</taxon>
        <taxon>Bacteroidota</taxon>
        <taxon>Bacteroidia</taxon>
        <taxon>Bacteroidales</taxon>
        <taxon>Prevotellaceae</taxon>
        <taxon>Palleniella</taxon>
    </lineage>
</organism>
<name>A0AC61QRM7_9BACT</name>